<protein>
    <submittedName>
        <fullName evidence="1">Uncharacterized protein</fullName>
    </submittedName>
</protein>
<evidence type="ECO:0000313" key="2">
    <source>
        <dbReference type="Proteomes" id="UP001367508"/>
    </source>
</evidence>
<accession>A0AAN9Q7Q9</accession>
<gene>
    <name evidence="1" type="ORF">VNO77_28331</name>
</gene>
<dbReference type="AlphaFoldDB" id="A0AAN9Q7Q9"/>
<reference evidence="1 2" key="1">
    <citation type="submission" date="2024-01" db="EMBL/GenBank/DDBJ databases">
        <title>The genomes of 5 underutilized Papilionoideae crops provide insights into root nodulation and disease resistanc.</title>
        <authorList>
            <person name="Jiang F."/>
        </authorList>
    </citation>
    <scope>NUCLEOTIDE SEQUENCE [LARGE SCALE GENOMIC DNA]</scope>
    <source>
        <strain evidence="1">LVBAO_FW01</strain>
        <tissue evidence="1">Leaves</tissue>
    </source>
</reference>
<dbReference type="EMBL" id="JAYMYQ010000006">
    <property type="protein sequence ID" value="KAK7324619.1"/>
    <property type="molecule type" value="Genomic_DNA"/>
</dbReference>
<comment type="caution">
    <text evidence="1">The sequence shown here is derived from an EMBL/GenBank/DDBJ whole genome shotgun (WGS) entry which is preliminary data.</text>
</comment>
<sequence>MHNHLCFFFHSSRSGLGEWLLVSSDTVSRSKDVEAFSLHLSDRFAKFPIFGISCFSKHLASVVPRVILVTSKSSVPGSKCFGKCRIDKMKGRNNLPFNEKQSLKRVAGRSVKPIEKVTDETNVLLY</sequence>
<proteinExistence type="predicted"/>
<dbReference type="Proteomes" id="UP001367508">
    <property type="component" value="Unassembled WGS sequence"/>
</dbReference>
<evidence type="ECO:0000313" key="1">
    <source>
        <dbReference type="EMBL" id="KAK7324619.1"/>
    </source>
</evidence>
<name>A0AAN9Q7Q9_CANGL</name>
<organism evidence="1 2">
    <name type="scientific">Canavalia gladiata</name>
    <name type="common">Sword bean</name>
    <name type="synonym">Dolichos gladiatus</name>
    <dbReference type="NCBI Taxonomy" id="3824"/>
    <lineage>
        <taxon>Eukaryota</taxon>
        <taxon>Viridiplantae</taxon>
        <taxon>Streptophyta</taxon>
        <taxon>Embryophyta</taxon>
        <taxon>Tracheophyta</taxon>
        <taxon>Spermatophyta</taxon>
        <taxon>Magnoliopsida</taxon>
        <taxon>eudicotyledons</taxon>
        <taxon>Gunneridae</taxon>
        <taxon>Pentapetalae</taxon>
        <taxon>rosids</taxon>
        <taxon>fabids</taxon>
        <taxon>Fabales</taxon>
        <taxon>Fabaceae</taxon>
        <taxon>Papilionoideae</taxon>
        <taxon>50 kb inversion clade</taxon>
        <taxon>NPAAA clade</taxon>
        <taxon>indigoferoid/millettioid clade</taxon>
        <taxon>Phaseoleae</taxon>
        <taxon>Canavalia</taxon>
    </lineage>
</organism>
<keyword evidence="2" id="KW-1185">Reference proteome</keyword>